<dbReference type="InterPro" id="IPR011048">
    <property type="entry name" value="Haem_d1_sf"/>
</dbReference>
<feature type="compositionally biased region" description="Polar residues" evidence="1">
    <location>
        <begin position="27"/>
        <end position="38"/>
    </location>
</feature>
<evidence type="ECO:0000313" key="2">
    <source>
        <dbReference type="EMBL" id="AGC48116.1"/>
    </source>
</evidence>
<organism evidence="2 3">
    <name type="scientific">Myxococcus stipitatus (strain DSM 14675 / JCM 12634 / Mx s8)</name>
    <dbReference type="NCBI Taxonomy" id="1278073"/>
    <lineage>
        <taxon>Bacteria</taxon>
        <taxon>Pseudomonadati</taxon>
        <taxon>Myxococcota</taxon>
        <taxon>Myxococcia</taxon>
        <taxon>Myxococcales</taxon>
        <taxon>Cystobacterineae</taxon>
        <taxon>Myxococcaceae</taxon>
        <taxon>Myxococcus</taxon>
    </lineage>
</organism>
<reference evidence="2 3" key="1">
    <citation type="journal article" date="2013" name="Genome Announc.">
        <title>Complete genome sequence of Myxococcus stipitatus strain DSM 14675, a fruiting myxobacterium.</title>
        <authorList>
            <person name="Huntley S."/>
            <person name="Kneip S."/>
            <person name="Treuner-Lange A."/>
            <person name="Sogaard-Andersen L."/>
        </authorList>
    </citation>
    <scope>NUCLEOTIDE SEQUENCE [LARGE SCALE GENOMIC DNA]</scope>
    <source>
        <strain evidence="3">DSM 14675 / JCM 12634 / Mx s8</strain>
    </source>
</reference>
<gene>
    <name evidence="2" type="ordered locus">MYSTI_06843</name>
</gene>
<evidence type="ECO:0000256" key="1">
    <source>
        <dbReference type="SAM" id="MobiDB-lite"/>
    </source>
</evidence>
<evidence type="ECO:0000313" key="3">
    <source>
        <dbReference type="Proteomes" id="UP000011131"/>
    </source>
</evidence>
<dbReference type="PATRIC" id="fig|1278073.3.peg.6949"/>
<dbReference type="OrthoDB" id="8375at2"/>
<sequence length="358" mass="38577">MAVPPRRLQLVRPCQLLAGASARNDDTPTSESAGATSTALPLLSERAIPVGMPVDLDVAQGHAYVVSITREGRTGGLSVFDVTNPRNPILKTTLSRPEDDGGTSVRAKGPALYIAHERGTRVYDISRPTDPVLLRTLSTGELGTWMALVEGDRLYSLVPGAGIQVHDVTDPLNPTPLAVVDTPEDAARGGPEDFVVDQGRLYLSDALAGYCVLDIRNLEDVRLLGQYRPSSLGDGHHSAVGLFEGRRIAFEAGERPAPHVRVLDVTEPANITKLGEFRLQQSSSIQNLLLRGDRLHVAWNEEGLRVLDVSNPSLPREVAHGHVDARPQNTVGLHLPGDGHAYVVDAARGLLIFEDLQQ</sequence>
<dbReference type="SUPFAM" id="SSF51004">
    <property type="entry name" value="C-terminal (heme d1) domain of cytochrome cd1-nitrite reductase"/>
    <property type="match status" value="1"/>
</dbReference>
<dbReference type="STRING" id="1278073.MYSTI_06843"/>
<dbReference type="HOGENOM" id="CLU_037203_0_0_7"/>
<accession>L7UGM0</accession>
<proteinExistence type="predicted"/>
<dbReference type="Proteomes" id="UP000011131">
    <property type="component" value="Chromosome"/>
</dbReference>
<dbReference type="KEGG" id="msd:MYSTI_06843"/>
<dbReference type="EMBL" id="CP004025">
    <property type="protein sequence ID" value="AGC48116.1"/>
    <property type="molecule type" value="Genomic_DNA"/>
</dbReference>
<dbReference type="RefSeq" id="WP_015352370.1">
    <property type="nucleotide sequence ID" value="NC_020126.1"/>
</dbReference>
<dbReference type="Pfam" id="PF08309">
    <property type="entry name" value="LVIVD"/>
    <property type="match status" value="3"/>
</dbReference>
<name>L7UGM0_MYXSD</name>
<feature type="region of interest" description="Disordered" evidence="1">
    <location>
        <begin position="19"/>
        <end position="38"/>
    </location>
</feature>
<dbReference type="AlphaFoldDB" id="L7UGM0"/>
<keyword evidence="3" id="KW-1185">Reference proteome</keyword>
<protein>
    <submittedName>
        <fullName evidence="2">Uncharacterized protein</fullName>
    </submittedName>
</protein>
<dbReference type="InterPro" id="IPR013211">
    <property type="entry name" value="LVIVD"/>
</dbReference>
<dbReference type="eggNOG" id="COG5276">
    <property type="taxonomic scope" value="Bacteria"/>
</dbReference>